<keyword evidence="4 6" id="KW-0687">Ribonucleoprotein</keyword>
<dbReference type="HAMAP" id="MF_00362">
    <property type="entry name" value="Ribosomal_uL10"/>
    <property type="match status" value="1"/>
</dbReference>
<evidence type="ECO:0000256" key="5">
    <source>
        <dbReference type="ARBA" id="ARBA00035202"/>
    </source>
</evidence>
<sequence length="178" mass="19643">MTREEKAVIIEELSQKFQTTPYFYITDASGMSVDEVNKLRRMCFERGIEYRVVKNTLIKKALESLDADYASFNDGVLKGFSGVMFHPESGKAPAQLIKEYRKTVNTKLQLKGASVDYSLFIGADQLDTLISLKSKNELIGDVIGLLQSPAKNVISGLQSGGNKLAGILKTLSEREEAA</sequence>
<name>A0ABP8KJ79_9BACT</name>
<dbReference type="Proteomes" id="UP001500936">
    <property type="component" value="Unassembled WGS sequence"/>
</dbReference>
<evidence type="ECO:0000256" key="6">
    <source>
        <dbReference type="HAMAP-Rule" id="MF_00362"/>
    </source>
</evidence>
<keyword evidence="6" id="KW-0699">rRNA-binding</keyword>
<comment type="subunit">
    <text evidence="6">Part of the ribosomal stalk of the 50S ribosomal subunit. The N-terminus interacts with L11 and the large rRNA to form the base of the stalk. The C-terminus forms an elongated spine to which L12 dimers bind in a sequential fashion forming a multimeric L10(L12)X complex.</text>
</comment>
<keyword evidence="3 6" id="KW-0689">Ribosomal protein</keyword>
<dbReference type="InterPro" id="IPR043141">
    <property type="entry name" value="Ribosomal_uL10-like_sf"/>
</dbReference>
<organism evidence="7 8">
    <name type="scientific">Nibrella viscosa</name>
    <dbReference type="NCBI Taxonomy" id="1084524"/>
    <lineage>
        <taxon>Bacteria</taxon>
        <taxon>Pseudomonadati</taxon>
        <taxon>Bacteroidota</taxon>
        <taxon>Cytophagia</taxon>
        <taxon>Cytophagales</taxon>
        <taxon>Spirosomataceae</taxon>
        <taxon>Nibrella</taxon>
    </lineage>
</organism>
<dbReference type="SUPFAM" id="SSF160369">
    <property type="entry name" value="Ribosomal protein L10-like"/>
    <property type="match status" value="1"/>
</dbReference>
<accession>A0ABP8KJ79</accession>
<evidence type="ECO:0000256" key="4">
    <source>
        <dbReference type="ARBA" id="ARBA00023274"/>
    </source>
</evidence>
<evidence type="ECO:0000256" key="1">
    <source>
        <dbReference type="ARBA" id="ARBA00002633"/>
    </source>
</evidence>
<comment type="caution">
    <text evidence="7">The sequence shown here is derived from an EMBL/GenBank/DDBJ whole genome shotgun (WGS) entry which is preliminary data.</text>
</comment>
<dbReference type="PROSITE" id="PS01109">
    <property type="entry name" value="RIBOSOMAL_L10"/>
    <property type="match status" value="1"/>
</dbReference>
<dbReference type="Pfam" id="PF00466">
    <property type="entry name" value="Ribosomal_L10"/>
    <property type="match status" value="1"/>
</dbReference>
<keyword evidence="8" id="KW-1185">Reference proteome</keyword>
<dbReference type="GO" id="GO:0005840">
    <property type="term" value="C:ribosome"/>
    <property type="evidence" value="ECO:0007669"/>
    <property type="project" value="UniProtKB-KW"/>
</dbReference>
<reference evidence="8" key="1">
    <citation type="journal article" date="2019" name="Int. J. Syst. Evol. Microbiol.">
        <title>The Global Catalogue of Microorganisms (GCM) 10K type strain sequencing project: providing services to taxonomists for standard genome sequencing and annotation.</title>
        <authorList>
            <consortium name="The Broad Institute Genomics Platform"/>
            <consortium name="The Broad Institute Genome Sequencing Center for Infectious Disease"/>
            <person name="Wu L."/>
            <person name="Ma J."/>
        </authorList>
    </citation>
    <scope>NUCLEOTIDE SEQUENCE [LARGE SCALE GENOMIC DNA]</scope>
    <source>
        <strain evidence="8">JCM 17925</strain>
    </source>
</reference>
<protein>
    <recommendedName>
        <fullName evidence="5 6">Large ribosomal subunit protein uL10</fullName>
    </recommendedName>
</protein>
<dbReference type="PANTHER" id="PTHR11560">
    <property type="entry name" value="39S RIBOSOMAL PROTEIN L10, MITOCHONDRIAL"/>
    <property type="match status" value="1"/>
</dbReference>
<dbReference type="RefSeq" id="WP_345268110.1">
    <property type="nucleotide sequence ID" value="NZ_BAABHB010000005.1"/>
</dbReference>
<dbReference type="InterPro" id="IPR047865">
    <property type="entry name" value="Ribosomal_uL10_bac_type"/>
</dbReference>
<dbReference type="CDD" id="cd05797">
    <property type="entry name" value="Ribosomal_L10"/>
    <property type="match status" value="1"/>
</dbReference>
<evidence type="ECO:0000313" key="8">
    <source>
        <dbReference type="Proteomes" id="UP001500936"/>
    </source>
</evidence>
<gene>
    <name evidence="6 7" type="primary">rplJ</name>
    <name evidence="7" type="ORF">GCM10023187_27900</name>
</gene>
<comment type="similarity">
    <text evidence="2 6">Belongs to the universal ribosomal protein uL10 family.</text>
</comment>
<dbReference type="InterPro" id="IPR002363">
    <property type="entry name" value="Ribosomal_uL10_CS_bac"/>
</dbReference>
<dbReference type="InterPro" id="IPR022973">
    <property type="entry name" value="Ribosomal_uL10_bac"/>
</dbReference>
<comment type="function">
    <text evidence="1 6">Forms part of the ribosomal stalk, playing a central role in the interaction of the ribosome with GTP-bound translation factors.</text>
</comment>
<dbReference type="Gene3D" id="3.30.70.1730">
    <property type="match status" value="1"/>
</dbReference>
<evidence type="ECO:0000313" key="7">
    <source>
        <dbReference type="EMBL" id="GAA4407389.1"/>
    </source>
</evidence>
<proteinExistence type="inferred from homology"/>
<dbReference type="InterPro" id="IPR001790">
    <property type="entry name" value="Ribosomal_uL10"/>
</dbReference>
<dbReference type="EMBL" id="BAABHB010000005">
    <property type="protein sequence ID" value="GAA4407389.1"/>
    <property type="molecule type" value="Genomic_DNA"/>
</dbReference>
<keyword evidence="6" id="KW-0694">RNA-binding</keyword>
<evidence type="ECO:0000256" key="3">
    <source>
        <dbReference type="ARBA" id="ARBA00022980"/>
    </source>
</evidence>
<evidence type="ECO:0000256" key="2">
    <source>
        <dbReference type="ARBA" id="ARBA00008889"/>
    </source>
</evidence>
<dbReference type="NCBIfam" id="NF000955">
    <property type="entry name" value="PRK00099.1-1"/>
    <property type="match status" value="1"/>
</dbReference>